<dbReference type="PANTHER" id="PTHR10277">
    <property type="entry name" value="HOMOCITRATE SYNTHASE-RELATED"/>
    <property type="match status" value="1"/>
</dbReference>
<geneLocation type="plasmid" evidence="3">
    <name>pDson03</name>
</geneLocation>
<sequence length="136" mass="14578">MTDTPRRIHIFDPTLRDGSPSPGVALHPAQKHETAHALERLGVDIIEAGFSIPSDGDVDCLTRIAREVRGPTIAPSPALEAAATRCLHVFTFAGAIHTEYMLRTTPDEVPASSVQAVKLACQSTDEPTRCSAPPRT</sequence>
<dbReference type="KEGG" id="dsc:ABOD76_04240"/>
<dbReference type="Gene3D" id="3.20.20.70">
    <property type="entry name" value="Aldolase class I"/>
    <property type="match status" value="1"/>
</dbReference>
<feature type="domain" description="Pyruvate carboxyltransferase" evidence="2">
    <location>
        <begin position="7"/>
        <end position="126"/>
    </location>
</feature>
<dbReference type="GO" id="GO:0003852">
    <property type="term" value="F:2-isopropylmalate synthase activity"/>
    <property type="evidence" value="ECO:0007669"/>
    <property type="project" value="TreeGrafter"/>
</dbReference>
<dbReference type="PANTHER" id="PTHR10277:SF9">
    <property type="entry name" value="2-ISOPROPYLMALATE SYNTHASE 1, CHLOROPLASTIC-RELATED"/>
    <property type="match status" value="1"/>
</dbReference>
<evidence type="ECO:0000313" key="3">
    <source>
        <dbReference type="EMBL" id="XBV84275.1"/>
    </source>
</evidence>
<dbReference type="Pfam" id="PF00682">
    <property type="entry name" value="HMGL-like"/>
    <property type="match status" value="1"/>
</dbReference>
<dbReference type="GO" id="GO:0009098">
    <property type="term" value="P:L-leucine biosynthetic process"/>
    <property type="evidence" value="ECO:0007669"/>
    <property type="project" value="TreeGrafter"/>
</dbReference>
<dbReference type="InterPro" id="IPR000891">
    <property type="entry name" value="PYR_CT"/>
</dbReference>
<evidence type="ECO:0000256" key="1">
    <source>
        <dbReference type="ARBA" id="ARBA00023211"/>
    </source>
</evidence>
<name>A0AAU7U7F5_9DEIO</name>
<reference evidence="3" key="1">
    <citation type="submission" date="2024-06" db="EMBL/GenBank/DDBJ databases">
        <title>Draft Genome Sequence of Deinococcus sonorensis Type Strain KR-87, a Biofilm Producing Representative of the Genus Deinococcus.</title>
        <authorList>
            <person name="Boren L.S."/>
            <person name="Grosso R.A."/>
            <person name="Hugenberg-Cox A.N."/>
            <person name="Hill J.T.E."/>
            <person name="Albert C.M."/>
            <person name="Tuohy J.M."/>
        </authorList>
    </citation>
    <scope>NUCLEOTIDE SEQUENCE</scope>
    <source>
        <strain evidence="3">KR-87</strain>
        <plasmid evidence="3">pDson03</plasmid>
    </source>
</reference>
<dbReference type="EMBL" id="CP158298">
    <property type="protein sequence ID" value="XBV84275.1"/>
    <property type="molecule type" value="Genomic_DNA"/>
</dbReference>
<accession>A0AAU7U7F5</accession>
<dbReference type="SUPFAM" id="SSF51569">
    <property type="entry name" value="Aldolase"/>
    <property type="match status" value="1"/>
</dbReference>
<protein>
    <recommendedName>
        <fullName evidence="2">Pyruvate carboxyltransferase domain-containing protein</fullName>
    </recommendedName>
</protein>
<organism evidence="3">
    <name type="scientific">Deinococcus sonorensis KR-87</name>
    <dbReference type="NCBI Taxonomy" id="694439"/>
    <lineage>
        <taxon>Bacteria</taxon>
        <taxon>Thermotogati</taxon>
        <taxon>Deinococcota</taxon>
        <taxon>Deinococci</taxon>
        <taxon>Deinococcales</taxon>
        <taxon>Deinococcaceae</taxon>
        <taxon>Deinococcus</taxon>
    </lineage>
</organism>
<keyword evidence="3" id="KW-0614">Plasmid</keyword>
<gene>
    <name evidence="3" type="ORF">ABOD76_04240</name>
</gene>
<keyword evidence="1" id="KW-0464">Manganese</keyword>
<dbReference type="InterPro" id="IPR050073">
    <property type="entry name" value="2-IPM_HCS-like"/>
</dbReference>
<dbReference type="AlphaFoldDB" id="A0AAU7U7F5"/>
<evidence type="ECO:0000259" key="2">
    <source>
        <dbReference type="Pfam" id="PF00682"/>
    </source>
</evidence>
<proteinExistence type="predicted"/>
<dbReference type="RefSeq" id="WP_350242311.1">
    <property type="nucleotide sequence ID" value="NZ_CP158298.1"/>
</dbReference>
<dbReference type="InterPro" id="IPR013785">
    <property type="entry name" value="Aldolase_TIM"/>
</dbReference>